<dbReference type="SUPFAM" id="SSF50242">
    <property type="entry name" value="TIMP-like"/>
    <property type="match status" value="1"/>
</dbReference>
<protein>
    <recommendedName>
        <fullName evidence="2">NtA domain-containing protein</fullName>
    </recommendedName>
</protein>
<dbReference type="AlphaFoldDB" id="A0AA88YGH7"/>
<dbReference type="Gene3D" id="2.40.50.120">
    <property type="match status" value="1"/>
</dbReference>
<name>A0AA88YGH7_PINIB</name>
<comment type="caution">
    <text evidence="3">The sequence shown here is derived from an EMBL/GenBank/DDBJ whole genome shotgun (WGS) entry which is preliminary data.</text>
</comment>
<evidence type="ECO:0000313" key="3">
    <source>
        <dbReference type="EMBL" id="KAK3104685.1"/>
    </source>
</evidence>
<comment type="caution">
    <text evidence="1">Lacks conserved residue(s) required for the propagation of feature annotation.</text>
</comment>
<dbReference type="InterPro" id="IPR008993">
    <property type="entry name" value="TIMP-like_OB-fold"/>
</dbReference>
<evidence type="ECO:0000313" key="4">
    <source>
        <dbReference type="Proteomes" id="UP001186944"/>
    </source>
</evidence>
<dbReference type="PROSITE" id="PS51121">
    <property type="entry name" value="NTA"/>
    <property type="match status" value="1"/>
</dbReference>
<dbReference type="Proteomes" id="UP001186944">
    <property type="component" value="Unassembled WGS sequence"/>
</dbReference>
<dbReference type="InterPro" id="IPR004850">
    <property type="entry name" value="NtA_dom"/>
</dbReference>
<dbReference type="EMBL" id="VSWD01000004">
    <property type="protein sequence ID" value="KAK3104685.1"/>
    <property type="molecule type" value="Genomic_DNA"/>
</dbReference>
<feature type="domain" description="NtA" evidence="2">
    <location>
        <begin position="1"/>
        <end position="99"/>
    </location>
</feature>
<reference evidence="3" key="1">
    <citation type="submission" date="2019-08" db="EMBL/GenBank/DDBJ databases">
        <title>The improved chromosome-level genome for the pearl oyster Pinctada fucata martensii using PacBio sequencing and Hi-C.</title>
        <authorList>
            <person name="Zheng Z."/>
        </authorList>
    </citation>
    <scope>NUCLEOTIDE SEQUENCE</scope>
    <source>
        <strain evidence="3">ZZ-2019</strain>
        <tissue evidence="3">Adductor muscle</tissue>
    </source>
</reference>
<dbReference type="Pfam" id="PF03146">
    <property type="entry name" value="NtA"/>
    <property type="match status" value="1"/>
</dbReference>
<gene>
    <name evidence="3" type="ORF">FSP39_007729</name>
</gene>
<organism evidence="3 4">
    <name type="scientific">Pinctada imbricata</name>
    <name type="common">Atlantic pearl-oyster</name>
    <name type="synonym">Pinctada martensii</name>
    <dbReference type="NCBI Taxonomy" id="66713"/>
    <lineage>
        <taxon>Eukaryota</taxon>
        <taxon>Metazoa</taxon>
        <taxon>Spiralia</taxon>
        <taxon>Lophotrochozoa</taxon>
        <taxon>Mollusca</taxon>
        <taxon>Bivalvia</taxon>
        <taxon>Autobranchia</taxon>
        <taxon>Pteriomorphia</taxon>
        <taxon>Pterioida</taxon>
        <taxon>Pterioidea</taxon>
        <taxon>Pteriidae</taxon>
        <taxon>Pinctada</taxon>
    </lineage>
</organism>
<dbReference type="GO" id="GO:0043113">
    <property type="term" value="P:receptor clustering"/>
    <property type="evidence" value="ECO:0007669"/>
    <property type="project" value="InterPro"/>
</dbReference>
<sequence length="99" mass="11238">MPDFQHIGMYKGEVEIRRVVKGKAKLEKFVNGFEPTSKKEIIMVEGFGDTHICESDVRVKDTRILMLNMGEDGAMKLNSSIIRININNLERIDKAVNGE</sequence>
<keyword evidence="4" id="KW-1185">Reference proteome</keyword>
<proteinExistence type="predicted"/>
<evidence type="ECO:0000259" key="2">
    <source>
        <dbReference type="PROSITE" id="PS51121"/>
    </source>
</evidence>
<dbReference type="GO" id="GO:0043236">
    <property type="term" value="F:laminin binding"/>
    <property type="evidence" value="ECO:0007669"/>
    <property type="project" value="InterPro"/>
</dbReference>
<accession>A0AA88YGH7</accession>
<evidence type="ECO:0000256" key="1">
    <source>
        <dbReference type="PROSITE-ProRule" id="PRU00443"/>
    </source>
</evidence>
<dbReference type="GO" id="GO:0005886">
    <property type="term" value="C:plasma membrane"/>
    <property type="evidence" value="ECO:0007669"/>
    <property type="project" value="GOC"/>
</dbReference>